<dbReference type="InterPro" id="IPR050065">
    <property type="entry name" value="GlmU-like"/>
</dbReference>
<dbReference type="Gene3D" id="2.160.10.10">
    <property type="entry name" value="Hexapeptide repeat proteins"/>
    <property type="match status" value="1"/>
</dbReference>
<feature type="binding site" evidence="18">
    <location>
        <position position="348"/>
    </location>
    <ligand>
        <name>UDP-N-acetyl-alpha-D-glucosamine</name>
        <dbReference type="ChEBI" id="CHEBI:57705"/>
    </ligand>
</feature>
<keyword evidence="12 18" id="KW-0511">Multifunctional enzyme</keyword>
<keyword evidence="13 18" id="KW-0012">Acyltransferase</keyword>
<dbReference type="GO" id="GO:0003977">
    <property type="term" value="F:UDP-N-acetylglucosamine diphosphorylase activity"/>
    <property type="evidence" value="ECO:0007669"/>
    <property type="project" value="UniProtKB-UniRule"/>
</dbReference>
<comment type="pathway">
    <text evidence="18">Nucleotide-sugar biosynthesis; UDP-N-acetyl-alpha-D-glucosamine biosynthesis; UDP-N-acetyl-alpha-D-glucosamine from N-acetyl-alpha-D-glucosamine 1-phosphate: step 1/1.</text>
</comment>
<feature type="binding site" evidence="18">
    <location>
        <position position="224"/>
    </location>
    <ligand>
        <name>UDP-N-acetyl-alpha-D-glucosamine</name>
        <dbReference type="ChEBI" id="CHEBI:57705"/>
    </ligand>
</feature>
<feature type="binding site" evidence="18">
    <location>
        <position position="137"/>
    </location>
    <ligand>
        <name>UDP-N-acetyl-alpha-D-glucosamine</name>
        <dbReference type="ChEBI" id="CHEBI:57705"/>
    </ligand>
</feature>
<dbReference type="EC" id="2.3.1.157" evidence="18"/>
<dbReference type="InterPro" id="IPR056729">
    <property type="entry name" value="GMPPB_C"/>
</dbReference>
<evidence type="ECO:0000256" key="11">
    <source>
        <dbReference type="ARBA" id="ARBA00022984"/>
    </source>
</evidence>
<dbReference type="Proteomes" id="UP000184159">
    <property type="component" value="Unassembled WGS sequence"/>
</dbReference>
<dbReference type="InterPro" id="IPR001451">
    <property type="entry name" value="Hexapep"/>
</dbReference>
<feature type="binding site" evidence="18">
    <location>
        <position position="166"/>
    </location>
    <ligand>
        <name>UDP-N-acetyl-alpha-D-glucosamine</name>
        <dbReference type="ChEBI" id="CHEBI:57705"/>
    </ligand>
</feature>
<keyword evidence="4 18" id="KW-0963">Cytoplasm</keyword>
<keyword evidence="14 18" id="KW-0961">Cell wall biogenesis/degradation</keyword>
<comment type="pathway">
    <text evidence="18">Nucleotide-sugar biosynthesis; UDP-N-acetyl-alpha-D-glucosamine biosynthesis; N-acetyl-alpha-D-glucosamine 1-phosphate from alpha-D-glucosamine 6-phosphate (route II): step 2/2.</text>
</comment>
<comment type="function">
    <text evidence="17 18">Catalyzes the last two sequential reactions in the de novo biosynthetic pathway for UDP-N-acetylglucosamine (UDP-GlcNAc). The C-terminal domain catalyzes the transfer of acetyl group from acetyl coenzyme A to glucosamine-1-phosphate (GlcN-1-P) to produce N-acetylglucosamine-1-phosphate (GlcNAc-1-P), which is converted into UDP-GlcNAc by the transfer of uridine 5-monophosphate (from uridine 5-triphosphate), a reaction catalyzed by the N-terminal domain.</text>
</comment>
<feature type="binding site" evidence="18">
    <location>
        <position position="73"/>
    </location>
    <ligand>
        <name>UDP-N-acetyl-alpha-D-glucosamine</name>
        <dbReference type="ChEBI" id="CHEBI:57705"/>
    </ligand>
</feature>
<feature type="binding site" evidence="18">
    <location>
        <position position="224"/>
    </location>
    <ligand>
        <name>Mg(2+)</name>
        <dbReference type="ChEBI" id="CHEBI:18420"/>
    </ligand>
</feature>
<dbReference type="InterPro" id="IPR018357">
    <property type="entry name" value="Hexapep_transf_CS"/>
</dbReference>
<evidence type="ECO:0000313" key="21">
    <source>
        <dbReference type="EMBL" id="SHG07025.1"/>
    </source>
</evidence>
<dbReference type="HAMAP" id="MF_01631">
    <property type="entry name" value="GlmU"/>
    <property type="match status" value="1"/>
</dbReference>
<keyword evidence="7 18" id="KW-0479">Metal-binding</keyword>
<comment type="subcellular location">
    <subcellularLocation>
        <location evidence="1 18">Cytoplasm</location>
    </subcellularLocation>
</comment>
<gene>
    <name evidence="18" type="primary">glmU</name>
    <name evidence="21" type="ORF">SAMN02745781_03904</name>
</gene>
<evidence type="ECO:0000313" key="22">
    <source>
        <dbReference type="Proteomes" id="UP000184159"/>
    </source>
</evidence>
<evidence type="ECO:0000256" key="10">
    <source>
        <dbReference type="ARBA" id="ARBA00022960"/>
    </source>
</evidence>
<comment type="catalytic activity">
    <reaction evidence="16 18">
        <text>N-acetyl-alpha-D-glucosamine 1-phosphate + UTP + H(+) = UDP-N-acetyl-alpha-D-glucosamine + diphosphate</text>
        <dbReference type="Rhea" id="RHEA:13509"/>
        <dbReference type="ChEBI" id="CHEBI:15378"/>
        <dbReference type="ChEBI" id="CHEBI:33019"/>
        <dbReference type="ChEBI" id="CHEBI:46398"/>
        <dbReference type="ChEBI" id="CHEBI:57705"/>
        <dbReference type="ChEBI" id="CHEBI:57776"/>
        <dbReference type="EC" id="2.7.7.23"/>
    </reaction>
</comment>
<dbReference type="GO" id="GO:0071555">
    <property type="term" value="P:cell wall organization"/>
    <property type="evidence" value="ECO:0007669"/>
    <property type="project" value="UniProtKB-KW"/>
</dbReference>
<dbReference type="InterPro" id="IPR005882">
    <property type="entry name" value="Bifunctional_GlmU"/>
</dbReference>
<evidence type="ECO:0000259" key="20">
    <source>
        <dbReference type="Pfam" id="PF25087"/>
    </source>
</evidence>
<evidence type="ECO:0000256" key="4">
    <source>
        <dbReference type="ARBA" id="ARBA00022490"/>
    </source>
</evidence>
<comment type="catalytic activity">
    <reaction evidence="15 18">
        <text>alpha-D-glucosamine 1-phosphate + acetyl-CoA = N-acetyl-alpha-D-glucosamine 1-phosphate + CoA + H(+)</text>
        <dbReference type="Rhea" id="RHEA:13725"/>
        <dbReference type="ChEBI" id="CHEBI:15378"/>
        <dbReference type="ChEBI" id="CHEBI:57287"/>
        <dbReference type="ChEBI" id="CHEBI:57288"/>
        <dbReference type="ChEBI" id="CHEBI:57776"/>
        <dbReference type="ChEBI" id="CHEBI:58516"/>
        <dbReference type="EC" id="2.3.1.157"/>
    </reaction>
</comment>
<evidence type="ECO:0000256" key="14">
    <source>
        <dbReference type="ARBA" id="ARBA00023316"/>
    </source>
</evidence>
<evidence type="ECO:0000256" key="6">
    <source>
        <dbReference type="ARBA" id="ARBA00022695"/>
    </source>
</evidence>
<dbReference type="GO" id="GO:0008360">
    <property type="term" value="P:regulation of cell shape"/>
    <property type="evidence" value="ECO:0007669"/>
    <property type="project" value="UniProtKB-KW"/>
</dbReference>
<dbReference type="GO" id="GO:0019134">
    <property type="term" value="F:glucosamine-1-phosphate N-acetyltransferase activity"/>
    <property type="evidence" value="ECO:0007669"/>
    <property type="project" value="UniProtKB-UniRule"/>
</dbReference>
<feature type="binding site" evidence="18">
    <location>
        <position position="420"/>
    </location>
    <ligand>
        <name>acetyl-CoA</name>
        <dbReference type="ChEBI" id="CHEBI:57288"/>
    </ligand>
</feature>
<dbReference type="GO" id="GO:0016020">
    <property type="term" value="C:membrane"/>
    <property type="evidence" value="ECO:0007669"/>
    <property type="project" value="GOC"/>
</dbReference>
<dbReference type="PROSITE" id="PS00101">
    <property type="entry name" value="HEXAPEP_TRANSFERASES"/>
    <property type="match status" value="1"/>
</dbReference>
<evidence type="ECO:0000256" key="1">
    <source>
        <dbReference type="ARBA" id="ARBA00004496"/>
    </source>
</evidence>
<feature type="binding site" evidence="18">
    <location>
        <position position="151"/>
    </location>
    <ligand>
        <name>UDP-N-acetyl-alpha-D-glucosamine</name>
        <dbReference type="ChEBI" id="CHEBI:57705"/>
    </ligand>
</feature>
<dbReference type="NCBIfam" id="TIGR01173">
    <property type="entry name" value="glmU"/>
    <property type="match status" value="1"/>
</dbReference>
<feature type="region of interest" description="Pyrophosphorylase" evidence="18">
    <location>
        <begin position="1"/>
        <end position="226"/>
    </location>
</feature>
<dbReference type="InterPro" id="IPR025877">
    <property type="entry name" value="MobA-like_NTP_Trfase"/>
</dbReference>
<feature type="domain" description="Mannose-1-phosphate guanyltransferase C-terminal" evidence="20">
    <location>
        <begin position="267"/>
        <end position="350"/>
    </location>
</feature>
<dbReference type="GO" id="GO:0000902">
    <property type="term" value="P:cell morphogenesis"/>
    <property type="evidence" value="ECO:0007669"/>
    <property type="project" value="UniProtKB-UniRule"/>
</dbReference>
<sequence>MKFSAVILAAGKGTRMYSQLPKVLHTLAGKPMVKHVIDTCQGIGVQQIHLVYGHGGELMQQQLSTESVNWVLQSQQLGTGHAVDQAAPYFQDDEQIIVLYGDVPLISEETIDNLLSSQPQGGIGLLTVVLDNPTGYGRIIRQNDAVTAIVEQKDASEAELAIQEVNTGVLVASGKDLKRWLSGLENNNVQGEYYLTDVIAAAHAEGRAIQAVHPIDSMEVEGVNDRVQLSRLERAYQNSLANKLLTQGVMLRDPARFDLRGQLQCGYDVEIDVNVVIEGSVSLGNNVIIGAGSVLKDCEIDDNTIIRPYSVIEGATVGEMCTVGPFTRLRPGAELKDDAHVGNFVEVKNARLGQGSKANHLTYLGDAEIGDRVNVGAGVITCNYDGANKHKTVIGDDVFVGSDSQLVAPVTVGDGATIGAGTTLTRNVAQGELVITRAKERRVEGWQRPEKNKS</sequence>
<organism evidence="21 22">
    <name type="scientific">Vibrio gazogenes DSM 21264 = NBRC 103151</name>
    <dbReference type="NCBI Taxonomy" id="1123492"/>
    <lineage>
        <taxon>Bacteria</taxon>
        <taxon>Pseudomonadati</taxon>
        <taxon>Pseudomonadota</taxon>
        <taxon>Gammaproteobacteria</taxon>
        <taxon>Vibrionales</taxon>
        <taxon>Vibrionaceae</taxon>
        <taxon>Vibrio</taxon>
    </lineage>
</organism>
<evidence type="ECO:0000256" key="17">
    <source>
        <dbReference type="ARBA" id="ARBA00049628"/>
    </source>
</evidence>
<dbReference type="InterPro" id="IPR029044">
    <property type="entry name" value="Nucleotide-diphossugar_trans"/>
</dbReference>
<feature type="active site" description="Proton acceptor" evidence="18">
    <location>
        <position position="360"/>
    </location>
</feature>
<evidence type="ECO:0000256" key="18">
    <source>
        <dbReference type="HAMAP-Rule" id="MF_01631"/>
    </source>
</evidence>
<evidence type="ECO:0000256" key="9">
    <source>
        <dbReference type="ARBA" id="ARBA00022842"/>
    </source>
</evidence>
<dbReference type="EC" id="2.7.7.23" evidence="18"/>
<dbReference type="NCBIfam" id="NF006986">
    <property type="entry name" value="PRK09451.1"/>
    <property type="match status" value="1"/>
</dbReference>
<keyword evidence="8 18" id="KW-0677">Repeat</keyword>
<keyword evidence="22" id="KW-1185">Reference proteome</keyword>
<dbReference type="PANTHER" id="PTHR43584:SF3">
    <property type="entry name" value="BIFUNCTIONAL PROTEIN GLMU"/>
    <property type="match status" value="1"/>
</dbReference>
<reference evidence="22" key="1">
    <citation type="submission" date="2016-11" db="EMBL/GenBank/DDBJ databases">
        <authorList>
            <person name="Varghese N."/>
            <person name="Submissions S."/>
        </authorList>
    </citation>
    <scope>NUCLEOTIDE SEQUENCE [LARGE SCALE GENOMIC DNA]</scope>
    <source>
        <strain evidence="22">DSM 21264</strain>
    </source>
</reference>
<feature type="region of interest" description="N-acetyltransferase" evidence="18">
    <location>
        <begin position="248"/>
        <end position="454"/>
    </location>
</feature>
<dbReference type="Pfam" id="PF12804">
    <property type="entry name" value="NTP_transf_3"/>
    <property type="match status" value="1"/>
</dbReference>
<dbReference type="InterPro" id="IPR038009">
    <property type="entry name" value="GlmU_C_LbH"/>
</dbReference>
<keyword evidence="9 18" id="KW-0460">Magnesium</keyword>
<comment type="similarity">
    <text evidence="2 18">In the C-terminal section; belongs to the transferase hexapeptide repeat family.</text>
</comment>
<evidence type="ECO:0000256" key="16">
    <source>
        <dbReference type="ARBA" id="ARBA00048493"/>
    </source>
</evidence>
<evidence type="ECO:0000256" key="15">
    <source>
        <dbReference type="ARBA" id="ARBA00048247"/>
    </source>
</evidence>
<comment type="subunit">
    <text evidence="18">Homotrimer.</text>
</comment>
<dbReference type="UniPathway" id="UPA00113">
    <property type="reaction ID" value="UER00532"/>
</dbReference>
<protein>
    <recommendedName>
        <fullName evidence="18">Bifunctional protein GlmU</fullName>
    </recommendedName>
    <domain>
        <recommendedName>
            <fullName evidence="18">UDP-N-acetylglucosamine pyrophosphorylase</fullName>
            <ecNumber evidence="18">2.7.7.23</ecNumber>
        </recommendedName>
        <alternativeName>
            <fullName evidence="18">N-acetylglucosamine-1-phosphate uridyltransferase</fullName>
        </alternativeName>
    </domain>
    <domain>
        <recommendedName>
            <fullName evidence="18">Glucosamine-1-phosphate N-acetyltransferase</fullName>
            <ecNumber evidence="18">2.3.1.157</ecNumber>
        </recommendedName>
    </domain>
</protein>
<comment type="cofactor">
    <cofactor evidence="18">
        <name>Mg(2+)</name>
        <dbReference type="ChEBI" id="CHEBI:18420"/>
    </cofactor>
    <text evidence="18">Binds 1 Mg(2+) ion per subunit.</text>
</comment>
<dbReference type="GO" id="GO:0000287">
    <property type="term" value="F:magnesium ion binding"/>
    <property type="evidence" value="ECO:0007669"/>
    <property type="project" value="UniProtKB-UniRule"/>
</dbReference>
<feature type="binding site" evidence="18">
    <location>
        <begin position="78"/>
        <end position="79"/>
    </location>
    <ligand>
        <name>UDP-N-acetyl-alpha-D-glucosamine</name>
        <dbReference type="ChEBI" id="CHEBI:57705"/>
    </ligand>
</feature>
<comment type="pathway">
    <text evidence="18">Bacterial outer membrane biogenesis; LPS lipid A biosynthesis.</text>
</comment>
<feature type="domain" description="MobA-like NTP transferase" evidence="19">
    <location>
        <begin position="5"/>
        <end position="120"/>
    </location>
</feature>
<name>A0A1M5GTN8_VIBGA</name>
<dbReference type="EMBL" id="FQUH01000026">
    <property type="protein sequence ID" value="SHG07025.1"/>
    <property type="molecule type" value="Genomic_DNA"/>
</dbReference>
<dbReference type="InterPro" id="IPR011004">
    <property type="entry name" value="Trimer_LpxA-like_sf"/>
</dbReference>
<keyword evidence="5 18" id="KW-0808">Transferase</keyword>
<accession>A0A1M5GTN8</accession>
<comment type="similarity">
    <text evidence="3 18">In the N-terminal section; belongs to the N-acetylglucosamine-1-phosphate uridyltransferase family.</text>
</comment>
<evidence type="ECO:0000256" key="3">
    <source>
        <dbReference type="ARBA" id="ARBA00007947"/>
    </source>
</evidence>
<dbReference type="PANTHER" id="PTHR43584">
    <property type="entry name" value="NUCLEOTIDYL TRANSFERASE"/>
    <property type="match status" value="1"/>
</dbReference>
<evidence type="ECO:0000259" key="19">
    <source>
        <dbReference type="Pfam" id="PF12804"/>
    </source>
</evidence>
<feature type="binding site" evidence="18">
    <location>
        <position position="363"/>
    </location>
    <ligand>
        <name>UDP-N-acetyl-alpha-D-glucosamine</name>
        <dbReference type="ChEBI" id="CHEBI:57705"/>
    </ligand>
</feature>
<evidence type="ECO:0000256" key="12">
    <source>
        <dbReference type="ARBA" id="ARBA00023268"/>
    </source>
</evidence>
<feature type="binding site" evidence="18">
    <location>
        <position position="402"/>
    </location>
    <ligand>
        <name>acetyl-CoA</name>
        <dbReference type="ChEBI" id="CHEBI:57288"/>
    </ligand>
</feature>
<dbReference type="SUPFAM" id="SSF53448">
    <property type="entry name" value="Nucleotide-diphospho-sugar transferases"/>
    <property type="match status" value="1"/>
</dbReference>
<keyword evidence="11 18" id="KW-0573">Peptidoglycan synthesis</keyword>
<feature type="binding site" evidence="18">
    <location>
        <position position="377"/>
    </location>
    <ligand>
        <name>acetyl-CoA</name>
        <dbReference type="ChEBI" id="CHEBI:57288"/>
    </ligand>
</feature>
<dbReference type="Pfam" id="PF25087">
    <property type="entry name" value="GMPPB_C"/>
    <property type="match status" value="1"/>
</dbReference>
<feature type="binding site" evidence="18">
    <location>
        <position position="330"/>
    </location>
    <ligand>
        <name>UDP-N-acetyl-alpha-D-glucosamine</name>
        <dbReference type="ChEBI" id="CHEBI:57705"/>
    </ligand>
</feature>
<feature type="region of interest" description="Linker" evidence="18">
    <location>
        <begin position="227"/>
        <end position="247"/>
    </location>
</feature>
<dbReference type="RefSeq" id="WP_072963138.1">
    <property type="nucleotide sequence ID" value="NZ_FQUH01000026.1"/>
</dbReference>
<dbReference type="FunFam" id="3.90.550.10:FF:000006">
    <property type="entry name" value="Bifunctional protein GlmU"/>
    <property type="match status" value="1"/>
</dbReference>
<feature type="binding site" evidence="18">
    <location>
        <begin position="100"/>
        <end position="102"/>
    </location>
    <ligand>
        <name>UDP-N-acetyl-alpha-D-glucosamine</name>
        <dbReference type="ChEBI" id="CHEBI:57705"/>
    </ligand>
</feature>
<dbReference type="CDD" id="cd03353">
    <property type="entry name" value="LbH_GlmU_C"/>
    <property type="match status" value="1"/>
</dbReference>
<evidence type="ECO:0000256" key="8">
    <source>
        <dbReference type="ARBA" id="ARBA00022737"/>
    </source>
</evidence>
<feature type="binding site" evidence="18">
    <location>
        <begin position="383"/>
        <end position="384"/>
    </location>
    <ligand>
        <name>acetyl-CoA</name>
        <dbReference type="ChEBI" id="CHEBI:57288"/>
    </ligand>
</feature>
<dbReference type="GO" id="GO:0009252">
    <property type="term" value="P:peptidoglycan biosynthetic process"/>
    <property type="evidence" value="ECO:0007669"/>
    <property type="project" value="UniProtKB-UniRule"/>
</dbReference>
<feature type="binding site" evidence="18">
    <location>
        <begin position="8"/>
        <end position="11"/>
    </location>
    <ligand>
        <name>UDP-N-acetyl-alpha-D-glucosamine</name>
        <dbReference type="ChEBI" id="CHEBI:57705"/>
    </ligand>
</feature>
<dbReference type="GO" id="GO:0005737">
    <property type="term" value="C:cytoplasm"/>
    <property type="evidence" value="ECO:0007669"/>
    <property type="project" value="UniProtKB-SubCell"/>
</dbReference>
<dbReference type="GO" id="GO:0009245">
    <property type="term" value="P:lipid A biosynthetic process"/>
    <property type="evidence" value="ECO:0007669"/>
    <property type="project" value="UniProtKB-UniRule"/>
</dbReference>
<evidence type="ECO:0000256" key="2">
    <source>
        <dbReference type="ARBA" id="ARBA00007707"/>
    </source>
</evidence>
<dbReference type="AlphaFoldDB" id="A0A1M5GTN8"/>
<evidence type="ECO:0000256" key="5">
    <source>
        <dbReference type="ARBA" id="ARBA00022679"/>
    </source>
</evidence>
<feature type="binding site" evidence="18">
    <location>
        <position position="22"/>
    </location>
    <ligand>
        <name>UDP-N-acetyl-alpha-D-glucosamine</name>
        <dbReference type="ChEBI" id="CHEBI:57705"/>
    </ligand>
</feature>
<dbReference type="Pfam" id="PF00132">
    <property type="entry name" value="Hexapep"/>
    <property type="match status" value="1"/>
</dbReference>
<evidence type="ECO:0000256" key="13">
    <source>
        <dbReference type="ARBA" id="ARBA00023315"/>
    </source>
</evidence>
<keyword evidence="10 18" id="KW-0133">Cell shape</keyword>
<dbReference type="Gene3D" id="3.90.550.10">
    <property type="entry name" value="Spore Coat Polysaccharide Biosynthesis Protein SpsA, Chain A"/>
    <property type="match status" value="1"/>
</dbReference>
<feature type="binding site" evidence="18">
    <location>
        <position position="102"/>
    </location>
    <ligand>
        <name>Mg(2+)</name>
        <dbReference type="ChEBI" id="CHEBI:18420"/>
    </ligand>
</feature>
<feature type="binding site" evidence="18">
    <location>
        <position position="437"/>
    </location>
    <ligand>
        <name>acetyl-CoA</name>
        <dbReference type="ChEBI" id="CHEBI:57288"/>
    </ligand>
</feature>
<evidence type="ECO:0000256" key="7">
    <source>
        <dbReference type="ARBA" id="ARBA00022723"/>
    </source>
</evidence>
<dbReference type="SUPFAM" id="SSF51161">
    <property type="entry name" value="Trimeric LpxA-like enzymes"/>
    <property type="match status" value="1"/>
</dbReference>
<dbReference type="UniPathway" id="UPA00973"/>
<proteinExistence type="inferred from homology"/>
<feature type="binding site" evidence="18">
    <location>
        <position position="374"/>
    </location>
    <ligand>
        <name>UDP-N-acetyl-alpha-D-glucosamine</name>
        <dbReference type="ChEBI" id="CHEBI:57705"/>
    </ligand>
</feature>
<dbReference type="GO" id="GO:0006048">
    <property type="term" value="P:UDP-N-acetylglucosamine biosynthetic process"/>
    <property type="evidence" value="ECO:0007669"/>
    <property type="project" value="UniProtKB-UniPathway"/>
</dbReference>
<keyword evidence="6 18" id="KW-0548">Nucleotidyltransferase</keyword>
<dbReference type="CDD" id="cd02540">
    <property type="entry name" value="GT2_GlmU_N_bac"/>
    <property type="match status" value="1"/>
</dbReference>